<name>A0A7I8D7G6_9BACL</name>
<dbReference type="EMBL" id="AP023366">
    <property type="protein sequence ID" value="BCJ85332.1"/>
    <property type="molecule type" value="Genomic_DNA"/>
</dbReference>
<organism evidence="1 2">
    <name type="scientific">Effusibacillus dendaii</name>
    <dbReference type="NCBI Taxonomy" id="2743772"/>
    <lineage>
        <taxon>Bacteria</taxon>
        <taxon>Bacillati</taxon>
        <taxon>Bacillota</taxon>
        <taxon>Bacilli</taxon>
        <taxon>Bacillales</taxon>
        <taxon>Alicyclobacillaceae</taxon>
        <taxon>Effusibacillus</taxon>
    </lineage>
</organism>
<proteinExistence type="predicted"/>
<dbReference type="Proteomes" id="UP000593802">
    <property type="component" value="Chromosome"/>
</dbReference>
<sequence length="60" mass="6885">MRSESSRVIHLYDVPESTIKHVLDVLKNDLKEYESLDADFGEGTENSLKSFIAELSRHFS</sequence>
<evidence type="ECO:0000313" key="1">
    <source>
        <dbReference type="EMBL" id="BCJ85332.1"/>
    </source>
</evidence>
<dbReference type="RefSeq" id="WP_200759468.1">
    <property type="nucleotide sequence ID" value="NZ_AP023366.1"/>
</dbReference>
<reference evidence="1 2" key="1">
    <citation type="submission" date="2020-08" db="EMBL/GenBank/DDBJ databases">
        <title>Complete Genome Sequence of Effusibacillus dendaii Strain skT53, Isolated from Farmland soil.</title>
        <authorList>
            <person name="Konishi T."/>
            <person name="Kawasaki H."/>
        </authorList>
    </citation>
    <scope>NUCLEOTIDE SEQUENCE [LARGE SCALE GENOMIC DNA]</scope>
    <source>
        <strain evidence="2">skT53</strain>
    </source>
</reference>
<gene>
    <name evidence="1" type="ORF">skT53_03170</name>
</gene>
<protein>
    <submittedName>
        <fullName evidence="1">Uncharacterized protein</fullName>
    </submittedName>
</protein>
<evidence type="ECO:0000313" key="2">
    <source>
        <dbReference type="Proteomes" id="UP000593802"/>
    </source>
</evidence>
<dbReference type="AlphaFoldDB" id="A0A7I8D7G6"/>
<keyword evidence="2" id="KW-1185">Reference proteome</keyword>
<accession>A0A7I8D7G6</accession>
<dbReference type="KEGG" id="eff:skT53_03170"/>